<sequence length="283" mass="27174">MSTTRPAPGVARGDDPRPPSARVVHVVVAAVGAVALVGAGASAAAGTVGGALRQDTALTADAAGVTAVDVDVAAAEVRVVTGGPGTDVGLDVRGARGDWVLERDGGTLVVSSPARSSGWGLGWVGARGEGVATLTLPPDLAGGAPDAEVDVAGGAVDVDGTFGSLRVGATGGAVDLTGSVADLVVEVTGGGVDATLQDVATADVRTTAGSAVVSLDGTPPDAVAVDATAGSVDLTLPPATYDVRADAAAGGVDDRLRSSATSPRTVDVTLSAGSATLREQGGR</sequence>
<reference evidence="2 3" key="1">
    <citation type="journal article" date="2015" name="Stand. Genomic Sci.">
        <title>Genomic Encyclopedia of Bacterial and Archaeal Type Strains, Phase III: the genomes of soil and plant-associated and newly described type strains.</title>
        <authorList>
            <person name="Whitman W.B."/>
            <person name="Woyke T."/>
            <person name="Klenk H.P."/>
            <person name="Zhou Y."/>
            <person name="Lilburn T.G."/>
            <person name="Beck B.J."/>
            <person name="De Vos P."/>
            <person name="Vandamme P."/>
            <person name="Eisen J.A."/>
            <person name="Garrity G."/>
            <person name="Hugenholtz P."/>
            <person name="Kyrpides N.C."/>
        </authorList>
    </citation>
    <scope>NUCLEOTIDE SEQUENCE [LARGE SCALE GENOMIC DNA]</scope>
    <source>
        <strain evidence="2 3">CECT 7306</strain>
    </source>
</reference>
<accession>A0A3N1HTS3</accession>
<dbReference type="AlphaFoldDB" id="A0A3N1HTS3"/>
<dbReference type="InParanoid" id="A0A3N1HTS3"/>
<evidence type="ECO:0000313" key="2">
    <source>
        <dbReference type="EMBL" id="ROP45772.1"/>
    </source>
</evidence>
<keyword evidence="3" id="KW-1185">Reference proteome</keyword>
<name>A0A3N1HTS3_9ACTN</name>
<organism evidence="2 3">
    <name type="scientific">Pseudokineococcus lusitanus</name>
    <dbReference type="NCBI Taxonomy" id="763993"/>
    <lineage>
        <taxon>Bacteria</taxon>
        <taxon>Bacillati</taxon>
        <taxon>Actinomycetota</taxon>
        <taxon>Actinomycetes</taxon>
        <taxon>Kineosporiales</taxon>
        <taxon>Kineosporiaceae</taxon>
        <taxon>Pseudokineococcus</taxon>
    </lineage>
</organism>
<feature type="region of interest" description="Disordered" evidence="1">
    <location>
        <begin position="252"/>
        <end position="283"/>
    </location>
</feature>
<protein>
    <recommendedName>
        <fullName evidence="4">Adhesin</fullName>
    </recommendedName>
</protein>
<proteinExistence type="predicted"/>
<dbReference type="EMBL" id="RJKN01000001">
    <property type="protein sequence ID" value="ROP45772.1"/>
    <property type="molecule type" value="Genomic_DNA"/>
</dbReference>
<evidence type="ECO:0008006" key="4">
    <source>
        <dbReference type="Google" id="ProtNLM"/>
    </source>
</evidence>
<evidence type="ECO:0000256" key="1">
    <source>
        <dbReference type="SAM" id="MobiDB-lite"/>
    </source>
</evidence>
<comment type="caution">
    <text evidence="2">The sequence shown here is derived from an EMBL/GenBank/DDBJ whole genome shotgun (WGS) entry which is preliminary data.</text>
</comment>
<dbReference type="OrthoDB" id="4941235at2"/>
<dbReference type="RefSeq" id="WP_123378478.1">
    <property type="nucleotide sequence ID" value="NZ_RJKN01000001.1"/>
</dbReference>
<gene>
    <name evidence="2" type="ORF">EDC03_0378</name>
</gene>
<evidence type="ECO:0000313" key="3">
    <source>
        <dbReference type="Proteomes" id="UP000276232"/>
    </source>
</evidence>
<dbReference type="Proteomes" id="UP000276232">
    <property type="component" value="Unassembled WGS sequence"/>
</dbReference>